<evidence type="ECO:0000313" key="4">
    <source>
        <dbReference type="Proteomes" id="UP000886595"/>
    </source>
</evidence>
<dbReference type="PANTHER" id="PTHR47165">
    <property type="entry name" value="OS03G0429900 PROTEIN"/>
    <property type="match status" value="1"/>
</dbReference>
<evidence type="ECO:0000313" key="3">
    <source>
        <dbReference type="EMBL" id="KAG2308035.1"/>
    </source>
</evidence>
<feature type="region of interest" description="Disordered" evidence="1">
    <location>
        <begin position="384"/>
        <end position="411"/>
    </location>
</feature>
<dbReference type="Proteomes" id="UP000886595">
    <property type="component" value="Unassembled WGS sequence"/>
</dbReference>
<sequence>MINGFIPGDRTDLYRSSLQEGNIYKVAHFEVERCPQMYKTTEHIFVIRFIDQTTLDEVINYGPVINDQKFMVRNYDHLNILADTTLELSDVVGEIKSVQGYGLKNTRIVSPVLIRFLIAPGIQVYLSLLDDAAAVFKGLLNSGDGIRSVMVVTSLNPEKIGDDLHLSSTAATKFYFGNKLPAIADFTKSFRGAETEDLPNLNAETVITSKQLSSVGDLNMFLSNSTGQDVYFACKARIVEVVSKNGWYYVSCTRCGKKFEKTATSLACNQCDNPNAAGVVRYRVELLVDDGSNYATFLVYDKDMLKLTKQPAATLLDNEVNFALRNKLPECLAELIGRDFVYHVRVTACKFKTNSPTFTVSGISDVCNYENFHKDGNKIGQEECGETSATATATNTSANEVKEGGPNNSSD</sequence>
<dbReference type="Pfam" id="PF08646">
    <property type="entry name" value="Rep_fac-A_C"/>
    <property type="match status" value="1"/>
</dbReference>
<feature type="compositionally biased region" description="Low complexity" evidence="1">
    <location>
        <begin position="387"/>
        <end position="399"/>
    </location>
</feature>
<evidence type="ECO:0000256" key="1">
    <source>
        <dbReference type="SAM" id="MobiDB-lite"/>
    </source>
</evidence>
<proteinExistence type="predicted"/>
<dbReference type="EMBL" id="JAAMPC010000006">
    <property type="protein sequence ID" value="KAG2308035.1"/>
    <property type="molecule type" value="Genomic_DNA"/>
</dbReference>
<keyword evidence="4" id="KW-1185">Reference proteome</keyword>
<dbReference type="InterPro" id="IPR012340">
    <property type="entry name" value="NA-bd_OB-fold"/>
</dbReference>
<dbReference type="SUPFAM" id="SSF50249">
    <property type="entry name" value="Nucleic acid-binding proteins"/>
    <property type="match status" value="1"/>
</dbReference>
<evidence type="ECO:0000259" key="2">
    <source>
        <dbReference type="Pfam" id="PF08646"/>
    </source>
</evidence>
<dbReference type="PANTHER" id="PTHR47165:SF4">
    <property type="entry name" value="OS03G0429900 PROTEIN"/>
    <property type="match status" value="1"/>
</dbReference>
<dbReference type="OrthoDB" id="1108453at2759"/>
<dbReference type="CDD" id="cd04480">
    <property type="entry name" value="RPA1_DBD_A_like"/>
    <property type="match status" value="1"/>
</dbReference>
<accession>A0A8X8ALU6</accession>
<dbReference type="AlphaFoldDB" id="A0A8X8ALU6"/>
<reference evidence="3 4" key="1">
    <citation type="submission" date="2020-02" db="EMBL/GenBank/DDBJ databases">
        <authorList>
            <person name="Ma Q."/>
            <person name="Huang Y."/>
            <person name="Song X."/>
            <person name="Pei D."/>
        </authorList>
    </citation>
    <scope>NUCLEOTIDE SEQUENCE [LARGE SCALE GENOMIC DNA]</scope>
    <source>
        <strain evidence="3">Sxm20200214</strain>
        <tissue evidence="3">Leaf</tissue>
    </source>
</reference>
<protein>
    <recommendedName>
        <fullName evidence="2">Replication factor A C-terminal domain-containing protein</fullName>
    </recommendedName>
</protein>
<dbReference type="InterPro" id="IPR013955">
    <property type="entry name" value="Rep_factor-A_C"/>
</dbReference>
<gene>
    <name evidence="3" type="ORF">Bca52824_027783</name>
</gene>
<feature type="domain" description="Replication factor A C-terminal" evidence="2">
    <location>
        <begin position="231"/>
        <end position="363"/>
    </location>
</feature>
<name>A0A8X8ALU6_BRACI</name>
<comment type="caution">
    <text evidence="3">The sequence shown here is derived from an EMBL/GenBank/DDBJ whole genome shotgun (WGS) entry which is preliminary data.</text>
</comment>
<organism evidence="3 4">
    <name type="scientific">Brassica carinata</name>
    <name type="common">Ethiopian mustard</name>
    <name type="synonym">Abyssinian cabbage</name>
    <dbReference type="NCBI Taxonomy" id="52824"/>
    <lineage>
        <taxon>Eukaryota</taxon>
        <taxon>Viridiplantae</taxon>
        <taxon>Streptophyta</taxon>
        <taxon>Embryophyta</taxon>
        <taxon>Tracheophyta</taxon>
        <taxon>Spermatophyta</taxon>
        <taxon>Magnoliopsida</taxon>
        <taxon>eudicotyledons</taxon>
        <taxon>Gunneridae</taxon>
        <taxon>Pentapetalae</taxon>
        <taxon>rosids</taxon>
        <taxon>malvids</taxon>
        <taxon>Brassicales</taxon>
        <taxon>Brassicaceae</taxon>
        <taxon>Brassiceae</taxon>
        <taxon>Brassica</taxon>
    </lineage>
</organism>
<dbReference type="Gene3D" id="2.40.50.140">
    <property type="entry name" value="Nucleic acid-binding proteins"/>
    <property type="match status" value="2"/>
</dbReference>